<name>A0A0V0ZI26_9BILA</name>
<gene>
    <name evidence="2" type="primary">TRAPPC8</name>
    <name evidence="2" type="ORF">T12_567</name>
</gene>
<sequence>MLKFHPILWQIDKNDKYDQCIEVQLEVGQKIFKNYILRVNSFSFIVCGRLMVEYMAEFIKENFAPMIGVLASGEAEKICQKNNLTFAELLQPFSQIHIPVMMKNAGGQCVKIEQLQLDFRDVRKSGFLVAQALRLNLMEAMRRVQYLADEERSTAISHSQPLPWFVEYRKQLLGLLKPGDHEFLRTYLACIFVISSADQDPLQCLNLLLQYQHAHQHQPGRVTEMTDFSLPRNVSAPKWFFQNVFKYYVLLHDVKSGDERRADEIYQQMRKLYGEENCHILRLNSCELGENCSTDLWTSFITNDANAVAFQMNDDNSVELLNNDPKGQASSSSSSFSTDQVRFFTASGDDAVINDGQKPTEANSNANLLPLELDNSRQLIPHPLSEVDLVEAFAAAVQVDYDQQMLYPSNGCNAEICLTEQDVEQVRGFLSQFCTKSLIPYVERQMKLLNEQVSSRKRIGKSLINVTKKWLSGNSSPNLLATSSTIGGSSLSPGSGPTTVSLSEPNFSLESAEMQARRLADLAFLFQDYEQAYQIYHSLRKEFSNMHAWLQYAGACEMVCLSVFLLGQCSPKAYPNHYMENAISTYVDVCKYWFFLLHTLENVVVKIYIQLWYGIRAVLFSVQILLTSGQFVEAACQLSRFAEKDHLVSALFLEEAARCFAASKRHRKAGFHLVLAGHRYLKCSLRLNSIRCYNQALRMYISKRWNYSEDHINLTLGQLYCGLKRVAESADAFGRLLSSGCALSAQQQQSILEEYLTVAGRLQVVGGKRIDSLALPVVRTSETVVYSGDDFVDLSQRWCRATAAEWADETWKILERRCREIAWRRLGPASQQSQPTTLFYMDNSTSTDNSREACVGVGRSVTVVLALDNPLDVAVSLRNIRLDGRWPATVQRSVVDGLLLEPRASGCRIALTVSSDSVGRLTVDRLLYDLLTPGDRQRPPVAACRALEMDDSSDCRLRPRFVGAASKLRFDFLDNDQSPSARTTHLDGELLDWRVRVTNVGRQDVCLLCLSAEPTGALSASVAGRQGVVAQQFDSASGQLLLHADTDRPLRPDQQLMLRVRMHAQAGPPPVRALFYWLSPSVDDDGNLSVGMFRWRTMLNIRRSIKITPNNKARLPYYYAVSGQRKLIVLNVLNEYPNDDSSTTISIHLTGIGLYSTNNAFAIQNVLGEKRSYVLKNGQSENIIFEVGPSGVADRRPVSYFPLSDDNDEEPELFQPTSAVASNRSTLFLSWKADCASSSSDQSTEAWSCSGQSCCLLSSLLFDDTDFGEQTTLTNQNNDDHLPLGANAVTYDLFYETSVSHDFFQSKMCRIPVKLALHNCSPAHPVAIRVQGVGSTEAQCKVVGWSGRSASRLHVAPLTSGHVDLTAVVTEASVFDLAATLRVQIQFAFSPAPYQLPLSSHFVTVHGVPT</sequence>
<comment type="caution">
    <text evidence="2">The sequence shown here is derived from an EMBL/GenBank/DDBJ whole genome shotgun (WGS) entry which is preliminary data.</text>
</comment>
<dbReference type="OrthoDB" id="203724at2759"/>
<dbReference type="PANTHER" id="PTHR12975:SF6">
    <property type="entry name" value="TRAFFICKING PROTEIN PARTICLE COMPLEX SUBUNIT 8"/>
    <property type="match status" value="1"/>
</dbReference>
<keyword evidence="3" id="KW-1185">Reference proteome</keyword>
<evidence type="ECO:0000313" key="2">
    <source>
        <dbReference type="EMBL" id="KRY12279.1"/>
    </source>
</evidence>
<dbReference type="STRING" id="990121.A0A0V0ZI26"/>
<proteinExistence type="predicted"/>
<accession>A0A0V0ZI26</accession>
<dbReference type="Pfam" id="PF24542">
    <property type="entry name" value="Ig_TPPC8_C"/>
    <property type="match status" value="1"/>
</dbReference>
<dbReference type="EMBL" id="JYDQ01000169">
    <property type="protein sequence ID" value="KRY12279.1"/>
    <property type="molecule type" value="Genomic_DNA"/>
</dbReference>
<protein>
    <submittedName>
        <fullName evidence="2">Trafficking protein particle complex subunit 8</fullName>
    </submittedName>
</protein>
<dbReference type="PANTHER" id="PTHR12975">
    <property type="entry name" value="TRANSPORT PROTEIN TRAPP"/>
    <property type="match status" value="1"/>
</dbReference>
<evidence type="ECO:0000313" key="3">
    <source>
        <dbReference type="Proteomes" id="UP000054783"/>
    </source>
</evidence>
<dbReference type="GO" id="GO:1990072">
    <property type="term" value="C:TRAPPIII protein complex"/>
    <property type="evidence" value="ECO:0007669"/>
    <property type="project" value="TreeGrafter"/>
</dbReference>
<dbReference type="InterPro" id="IPR024420">
    <property type="entry name" value="TRAPP_III_complex_Trs85"/>
</dbReference>
<organism evidence="2 3">
    <name type="scientific">Trichinella patagoniensis</name>
    <dbReference type="NCBI Taxonomy" id="990121"/>
    <lineage>
        <taxon>Eukaryota</taxon>
        <taxon>Metazoa</taxon>
        <taxon>Ecdysozoa</taxon>
        <taxon>Nematoda</taxon>
        <taxon>Enoplea</taxon>
        <taxon>Dorylaimia</taxon>
        <taxon>Trichinellida</taxon>
        <taxon>Trichinellidae</taxon>
        <taxon>Trichinella</taxon>
    </lineage>
</organism>
<evidence type="ECO:0000259" key="1">
    <source>
        <dbReference type="Pfam" id="PF24542"/>
    </source>
</evidence>
<dbReference type="Proteomes" id="UP000054783">
    <property type="component" value="Unassembled WGS sequence"/>
</dbReference>
<dbReference type="Pfam" id="PF12739">
    <property type="entry name" value="TRAPPC-Trs85"/>
    <property type="match status" value="1"/>
</dbReference>
<dbReference type="InterPro" id="IPR057651">
    <property type="entry name" value="Ig_TPPC8_C"/>
</dbReference>
<feature type="domain" description="TPPC8 C-terminal Ig-like" evidence="1">
    <location>
        <begin position="1289"/>
        <end position="1384"/>
    </location>
</feature>
<reference evidence="2 3" key="1">
    <citation type="submission" date="2015-01" db="EMBL/GenBank/DDBJ databases">
        <title>Evolution of Trichinella species and genotypes.</title>
        <authorList>
            <person name="Korhonen P.K."/>
            <person name="Edoardo P."/>
            <person name="Giuseppe L.R."/>
            <person name="Gasser R.B."/>
        </authorList>
    </citation>
    <scope>NUCLEOTIDE SEQUENCE [LARGE SCALE GENOMIC DNA]</scope>
    <source>
        <strain evidence="2">ISS2496</strain>
    </source>
</reference>